<evidence type="ECO:0000259" key="3">
    <source>
        <dbReference type="Pfam" id="PF25876"/>
    </source>
</evidence>
<name>C9LSL8_SELS3</name>
<comment type="caution">
    <text evidence="7">The sequence shown here is derived from an EMBL/GenBank/DDBJ whole genome shotgun (WGS) entry which is preliminary data.</text>
</comment>
<evidence type="ECO:0000259" key="6">
    <source>
        <dbReference type="Pfam" id="PF25989"/>
    </source>
</evidence>
<dbReference type="GO" id="GO:0022857">
    <property type="term" value="F:transmembrane transporter activity"/>
    <property type="evidence" value="ECO:0007669"/>
    <property type="project" value="InterPro"/>
</dbReference>
<keyword evidence="2" id="KW-0472">Membrane</keyword>
<protein>
    <submittedName>
        <fullName evidence="7">Efflux transporter, RND family, MFP subunit</fullName>
    </submittedName>
</protein>
<dbReference type="InterPro" id="IPR058637">
    <property type="entry name" value="YknX-like_C"/>
</dbReference>
<dbReference type="NCBIfam" id="TIGR01730">
    <property type="entry name" value="RND_mfp"/>
    <property type="match status" value="1"/>
</dbReference>
<dbReference type="Pfam" id="PF25944">
    <property type="entry name" value="Beta-barrel_RND"/>
    <property type="match status" value="1"/>
</dbReference>
<dbReference type="GO" id="GO:0046677">
    <property type="term" value="P:response to antibiotic"/>
    <property type="evidence" value="ECO:0007669"/>
    <property type="project" value="TreeGrafter"/>
</dbReference>
<comment type="similarity">
    <text evidence="1">Belongs to the membrane fusion protein (MFP) (TC 8.A.1) family.</text>
</comment>
<dbReference type="Gene3D" id="2.40.50.100">
    <property type="match status" value="1"/>
</dbReference>
<dbReference type="STRING" id="546271.Selsp_1716"/>
<evidence type="ECO:0000313" key="7">
    <source>
        <dbReference type="EMBL" id="EEX78258.1"/>
    </source>
</evidence>
<proteinExistence type="inferred from homology"/>
<dbReference type="GO" id="GO:0005886">
    <property type="term" value="C:plasma membrane"/>
    <property type="evidence" value="ECO:0007669"/>
    <property type="project" value="TreeGrafter"/>
</dbReference>
<dbReference type="eggNOG" id="COG0845">
    <property type="taxonomic scope" value="Bacteria"/>
</dbReference>
<feature type="domain" description="Multidrug resistance protein MdtA-like beta-barrel" evidence="5">
    <location>
        <begin position="286"/>
        <end position="370"/>
    </location>
</feature>
<dbReference type="InterPro" id="IPR058625">
    <property type="entry name" value="MdtA-like_BSH"/>
</dbReference>
<dbReference type="Pfam" id="PF25917">
    <property type="entry name" value="BSH_RND"/>
    <property type="match status" value="1"/>
</dbReference>
<gene>
    <name evidence="7" type="ORF">SELSPUOL_00443</name>
</gene>
<dbReference type="Pfam" id="PF25876">
    <property type="entry name" value="HH_MFP_RND"/>
    <property type="match status" value="1"/>
</dbReference>
<dbReference type="Pfam" id="PF25989">
    <property type="entry name" value="YknX_C"/>
    <property type="match status" value="1"/>
</dbReference>
<keyword evidence="2" id="KW-1133">Transmembrane helix</keyword>
<reference evidence="7 8" key="1">
    <citation type="submission" date="2009-09" db="EMBL/GenBank/DDBJ databases">
        <authorList>
            <person name="Weinstock G."/>
            <person name="Sodergren E."/>
            <person name="Clifton S."/>
            <person name="Fulton L."/>
            <person name="Fulton B."/>
            <person name="Courtney L."/>
            <person name="Fronick C."/>
            <person name="Harrison M."/>
            <person name="Strong C."/>
            <person name="Farmer C."/>
            <person name="Delahaunty K."/>
            <person name="Markovic C."/>
            <person name="Hall O."/>
            <person name="Minx P."/>
            <person name="Tomlinson C."/>
            <person name="Mitreva M."/>
            <person name="Nelson J."/>
            <person name="Hou S."/>
            <person name="Wollam A."/>
            <person name="Pepin K.H."/>
            <person name="Johnson M."/>
            <person name="Bhonagiri V."/>
            <person name="Nash W.E."/>
            <person name="Warren W."/>
            <person name="Chinwalla A."/>
            <person name="Mardis E.R."/>
            <person name="Wilson R.K."/>
        </authorList>
    </citation>
    <scope>NUCLEOTIDE SEQUENCE [LARGE SCALE GENOMIC DNA]</scope>
    <source>
        <strain evidence="8">ATCC 35185 / DSM 20758 / VPI D19B-28</strain>
    </source>
</reference>
<evidence type="ECO:0000313" key="8">
    <source>
        <dbReference type="Proteomes" id="UP000003505"/>
    </source>
</evidence>
<dbReference type="Proteomes" id="UP000003505">
    <property type="component" value="Unassembled WGS sequence"/>
</dbReference>
<feature type="domain" description="YknX-like C-terminal permuted SH3-like" evidence="6">
    <location>
        <begin position="378"/>
        <end position="442"/>
    </location>
</feature>
<dbReference type="GO" id="GO:0030313">
    <property type="term" value="C:cell envelope"/>
    <property type="evidence" value="ECO:0007669"/>
    <property type="project" value="UniProtKB-SubCell"/>
</dbReference>
<evidence type="ECO:0000259" key="4">
    <source>
        <dbReference type="Pfam" id="PF25917"/>
    </source>
</evidence>
<evidence type="ECO:0000256" key="2">
    <source>
        <dbReference type="SAM" id="Phobius"/>
    </source>
</evidence>
<dbReference type="Gene3D" id="2.40.420.20">
    <property type="match status" value="1"/>
</dbReference>
<evidence type="ECO:0000256" key="1">
    <source>
        <dbReference type="ARBA" id="ARBA00009477"/>
    </source>
</evidence>
<dbReference type="SUPFAM" id="SSF111369">
    <property type="entry name" value="HlyD-like secretion proteins"/>
    <property type="match status" value="1"/>
</dbReference>
<dbReference type="Gene3D" id="2.40.30.170">
    <property type="match status" value="1"/>
</dbReference>
<feature type="domain" description="Multidrug resistance protein MdtA-like alpha-helical hairpin" evidence="3">
    <location>
        <begin position="183"/>
        <end position="248"/>
    </location>
</feature>
<feature type="transmembrane region" description="Helical" evidence="2">
    <location>
        <begin position="21"/>
        <end position="40"/>
    </location>
</feature>
<organism evidence="7 8">
    <name type="scientific">Selenomonas sputigena (strain ATCC 35185 / DSM 20758 / CCUG 44933 / VPI D19B-28)</name>
    <dbReference type="NCBI Taxonomy" id="546271"/>
    <lineage>
        <taxon>Bacteria</taxon>
        <taxon>Bacillati</taxon>
        <taxon>Bacillota</taxon>
        <taxon>Negativicutes</taxon>
        <taxon>Selenomonadales</taxon>
        <taxon>Selenomonadaceae</taxon>
        <taxon>Selenomonas</taxon>
    </lineage>
</organism>
<keyword evidence="2" id="KW-0812">Transmembrane</keyword>
<sequence>MKSVRLARNFFALPQGRVQSFHGLPCLFFFLTFPFCSYTIESYKGGFALPKGKKFLKRPAVSESRRGEEGGRGILFFLQKKTVGFSMFLAASVLSFAVLLSGCGGQQGMQKGPAQVKVMKAMQQDAPITSEYAGQIAGKDEVKVQSKVSGAVVEKYVKGGDFVTAGQALYRIDSRQYESAVWQAQAALAQTEATLSNARVDLSRYEALYEAAAIPEQTVATQRANVSAYESAAEANAALLRRAQQDLADTTIYAPMTGQLAVDDVAVGTFVTAGNTTLVTVGTNDPVYATFSISETDYLKFMGAAMRGEGAPSAHVSLTLADGTAYPIDGRIVETDRALKDNTGTLKIKALFDNPGGLLLPGMFARVKISGQTVPNAILVPERAVQQLLDKSFVMVMEDGKSKARTVTLGDKVGSFYIIKDGISANDLVVVEGLTNLQEGVELSPTEVTAADMGFSFENDMKAFDSSVSTLGK</sequence>
<dbReference type="AlphaFoldDB" id="C9LSL8"/>
<evidence type="ECO:0000259" key="5">
    <source>
        <dbReference type="Pfam" id="PF25944"/>
    </source>
</evidence>
<accession>C9LSL8</accession>
<dbReference type="InterPro" id="IPR058624">
    <property type="entry name" value="MdtA-like_HH"/>
</dbReference>
<feature type="transmembrane region" description="Helical" evidence="2">
    <location>
        <begin position="83"/>
        <end position="103"/>
    </location>
</feature>
<feature type="domain" description="Multidrug resistance protein MdtA-like barrel-sandwich hybrid" evidence="4">
    <location>
        <begin position="141"/>
        <end position="280"/>
    </location>
</feature>
<dbReference type="EMBL" id="ACKP02000010">
    <property type="protein sequence ID" value="EEX78258.1"/>
    <property type="molecule type" value="Genomic_DNA"/>
</dbReference>
<dbReference type="Gene3D" id="1.10.287.470">
    <property type="entry name" value="Helix hairpin bin"/>
    <property type="match status" value="1"/>
</dbReference>
<dbReference type="InterPro" id="IPR006143">
    <property type="entry name" value="RND_pump_MFP"/>
</dbReference>
<dbReference type="InterPro" id="IPR058626">
    <property type="entry name" value="MdtA-like_b-barrel"/>
</dbReference>
<dbReference type="PANTHER" id="PTHR30158">
    <property type="entry name" value="ACRA/E-RELATED COMPONENT OF DRUG EFFLUX TRANSPORTER"/>
    <property type="match status" value="1"/>
</dbReference>